<accession>A0A8K0CIT2</accession>
<name>A0A8K0CIT2_IGNLU</name>
<dbReference type="GO" id="GO:0000027">
    <property type="term" value="P:ribosomal large subunit assembly"/>
    <property type="evidence" value="ECO:0007669"/>
    <property type="project" value="InterPro"/>
</dbReference>
<proteinExistence type="inferred from homology"/>
<evidence type="ECO:0000259" key="7">
    <source>
        <dbReference type="PROSITE" id="PS50833"/>
    </source>
</evidence>
<evidence type="ECO:0000256" key="6">
    <source>
        <dbReference type="RuleBase" id="RU367086"/>
    </source>
</evidence>
<sequence>MAPIQRVVKPTTRKGKKVLLAREPQIIEGPKRAVIFQGRRTSERVRNTLKDLYDLKKPDAKLLARKNDITIFENAAPVEEICRKHETPLFIMGTHSKKRPDNLVVGRMFNCALLDMVELGIDSFEGLRDFAVPKITLGTKPCLIFNGPAWDQTDEYKHLRSIFIDLFHREQVESVRLQGLEHALSFTATPEGKILFRSYKVLLKKSGCRTPRIELEEIGPRLDFTLRRSKLSSEDLLKQACQKPKALKVIKKKNISTDGLGTVHGQIHVGKQNITGIQTRKMKGLKKTIKEKKG</sequence>
<dbReference type="OrthoDB" id="407658at2759"/>
<dbReference type="AlphaFoldDB" id="A0A8K0CIT2"/>
<evidence type="ECO:0000256" key="4">
    <source>
        <dbReference type="ARBA" id="ARBA00023242"/>
    </source>
</evidence>
<keyword evidence="4 6" id="KW-0539">Nucleus</keyword>
<comment type="caution">
    <text evidence="8">The sequence shown here is derived from an EMBL/GenBank/DDBJ whole genome shotgun (WGS) entry which is preliminary data.</text>
</comment>
<dbReference type="Proteomes" id="UP000801492">
    <property type="component" value="Unassembled WGS sequence"/>
</dbReference>
<organism evidence="8 9">
    <name type="scientific">Ignelater luminosus</name>
    <name type="common">Cucubano</name>
    <name type="synonym">Pyrophorus luminosus</name>
    <dbReference type="NCBI Taxonomy" id="2038154"/>
    <lineage>
        <taxon>Eukaryota</taxon>
        <taxon>Metazoa</taxon>
        <taxon>Ecdysozoa</taxon>
        <taxon>Arthropoda</taxon>
        <taxon>Hexapoda</taxon>
        <taxon>Insecta</taxon>
        <taxon>Pterygota</taxon>
        <taxon>Neoptera</taxon>
        <taxon>Endopterygota</taxon>
        <taxon>Coleoptera</taxon>
        <taxon>Polyphaga</taxon>
        <taxon>Elateriformia</taxon>
        <taxon>Elateroidea</taxon>
        <taxon>Elateridae</taxon>
        <taxon>Agrypninae</taxon>
        <taxon>Pyrophorini</taxon>
        <taxon>Ignelater</taxon>
    </lineage>
</organism>
<evidence type="ECO:0000313" key="8">
    <source>
        <dbReference type="EMBL" id="KAF2885258.1"/>
    </source>
</evidence>
<dbReference type="GO" id="GO:0019843">
    <property type="term" value="F:rRNA binding"/>
    <property type="evidence" value="ECO:0007669"/>
    <property type="project" value="UniProtKB-UniRule"/>
</dbReference>
<dbReference type="PROSITE" id="PS50833">
    <property type="entry name" value="BRIX"/>
    <property type="match status" value="1"/>
</dbReference>
<evidence type="ECO:0000256" key="1">
    <source>
        <dbReference type="ARBA" id="ARBA00004604"/>
    </source>
</evidence>
<evidence type="ECO:0000256" key="5">
    <source>
        <dbReference type="ARBA" id="ARBA00030889"/>
    </source>
</evidence>
<reference evidence="8" key="1">
    <citation type="submission" date="2019-08" db="EMBL/GenBank/DDBJ databases">
        <title>The genome of the North American firefly Photinus pyralis.</title>
        <authorList>
            <consortium name="Photinus pyralis genome working group"/>
            <person name="Fallon T.R."/>
            <person name="Sander Lower S.E."/>
            <person name="Weng J.-K."/>
        </authorList>
    </citation>
    <scope>NUCLEOTIDE SEQUENCE</scope>
    <source>
        <strain evidence="8">TRF0915ILg1</strain>
        <tissue evidence="8">Whole body</tissue>
    </source>
</reference>
<dbReference type="Pfam" id="PF04427">
    <property type="entry name" value="Brix"/>
    <property type="match status" value="1"/>
</dbReference>
<dbReference type="GO" id="GO:0005730">
    <property type="term" value="C:nucleolus"/>
    <property type="evidence" value="ECO:0007669"/>
    <property type="project" value="UniProtKB-SubCell"/>
</dbReference>
<dbReference type="InterPro" id="IPR039770">
    <property type="entry name" value="Rpf2"/>
</dbReference>
<dbReference type="EMBL" id="VTPC01089974">
    <property type="protein sequence ID" value="KAF2885258.1"/>
    <property type="molecule type" value="Genomic_DNA"/>
</dbReference>
<evidence type="ECO:0000256" key="2">
    <source>
        <dbReference type="ARBA" id="ARBA00010782"/>
    </source>
</evidence>
<dbReference type="SMART" id="SM00879">
    <property type="entry name" value="Brix"/>
    <property type="match status" value="1"/>
</dbReference>
<evidence type="ECO:0000313" key="9">
    <source>
        <dbReference type="Proteomes" id="UP000801492"/>
    </source>
</evidence>
<protein>
    <recommendedName>
        <fullName evidence="3 6">Ribosome production factor 2 homolog</fullName>
    </recommendedName>
    <alternativeName>
        <fullName evidence="5 6">Ribosome biogenesis protein RPF2 homolog</fullName>
    </alternativeName>
</protein>
<comment type="similarity">
    <text evidence="2 6">Belongs to the RPF2 family.</text>
</comment>
<dbReference type="InterPro" id="IPR007109">
    <property type="entry name" value="Brix"/>
</dbReference>
<dbReference type="GO" id="GO:0000463">
    <property type="term" value="P:maturation of LSU-rRNA from tricistronic rRNA transcript (SSU-rRNA, 5.8S rRNA, LSU-rRNA)"/>
    <property type="evidence" value="ECO:0007669"/>
    <property type="project" value="TreeGrafter"/>
</dbReference>
<dbReference type="PANTHER" id="PTHR12728">
    <property type="entry name" value="BRIX DOMAIN CONTAINING PROTEIN"/>
    <property type="match status" value="1"/>
</dbReference>
<dbReference type="PANTHER" id="PTHR12728:SF0">
    <property type="entry name" value="RIBOSOME PRODUCTION FACTOR 2 HOMOLOG"/>
    <property type="match status" value="1"/>
</dbReference>
<keyword evidence="9" id="KW-1185">Reference proteome</keyword>
<gene>
    <name evidence="8" type="ORF">ILUMI_20924</name>
</gene>
<feature type="domain" description="Brix" evidence="7">
    <location>
        <begin position="31"/>
        <end position="235"/>
    </location>
</feature>
<evidence type="ECO:0000256" key="3">
    <source>
        <dbReference type="ARBA" id="ARBA00020387"/>
    </source>
</evidence>
<comment type="subcellular location">
    <subcellularLocation>
        <location evidence="1 6">Nucleus</location>
        <location evidence="1 6">Nucleolus</location>
    </subcellularLocation>
</comment>